<sequence>MKRIKILIYLTLFSLLSCTSFKVNLAFKMLGLYDDNVELSKFTNGEKEVVFFPMHHLGTKLFYDDVKTKIDSLKKIGYFFYTEEVKGIKNDSTTLRKSIKLTGIPFSRNNAGYRHYFDSIYKGKVKFKKEIFDQPSPGKLALDGSNTKTVDVTLKEMIDYYESKYGEIKLEPCDFEKSLYEKTNCKYKPMEKKVREDLYIGFRNKNILKTFFNDSHKKIAFIYGADHLIGIREELLKQGFK</sequence>
<dbReference type="Proteomes" id="UP001589576">
    <property type="component" value="Unassembled WGS sequence"/>
</dbReference>
<proteinExistence type="predicted"/>
<dbReference type="PROSITE" id="PS51257">
    <property type="entry name" value="PROKAR_LIPOPROTEIN"/>
    <property type="match status" value="1"/>
</dbReference>
<gene>
    <name evidence="1" type="ORF">ACFFUU_09165</name>
</gene>
<accession>A0ABV5GF72</accession>
<dbReference type="RefSeq" id="WP_290286848.1">
    <property type="nucleotide sequence ID" value="NZ_JAUFQN010000019.1"/>
</dbReference>
<reference evidence="1 2" key="1">
    <citation type="submission" date="2024-09" db="EMBL/GenBank/DDBJ databases">
        <authorList>
            <person name="Sun Q."/>
            <person name="Mori K."/>
        </authorList>
    </citation>
    <scope>NUCLEOTIDE SEQUENCE [LARGE SCALE GENOMIC DNA]</scope>
    <source>
        <strain evidence="1 2">CECT 8460</strain>
    </source>
</reference>
<evidence type="ECO:0008006" key="3">
    <source>
        <dbReference type="Google" id="ProtNLM"/>
    </source>
</evidence>
<dbReference type="EMBL" id="JBHMFB010000016">
    <property type="protein sequence ID" value="MFB9089769.1"/>
    <property type="molecule type" value="Genomic_DNA"/>
</dbReference>
<protein>
    <recommendedName>
        <fullName evidence="3">Lipoprotein</fullName>
    </recommendedName>
</protein>
<evidence type="ECO:0000313" key="1">
    <source>
        <dbReference type="EMBL" id="MFB9089769.1"/>
    </source>
</evidence>
<comment type="caution">
    <text evidence="1">The sequence shown here is derived from an EMBL/GenBank/DDBJ whole genome shotgun (WGS) entry which is preliminary data.</text>
</comment>
<name>A0ABV5GF72_9FLAO</name>
<keyword evidence="2" id="KW-1185">Reference proteome</keyword>
<organism evidence="1 2">
    <name type="scientific">Flavobacterium paronense</name>
    <dbReference type="NCBI Taxonomy" id="1392775"/>
    <lineage>
        <taxon>Bacteria</taxon>
        <taxon>Pseudomonadati</taxon>
        <taxon>Bacteroidota</taxon>
        <taxon>Flavobacteriia</taxon>
        <taxon>Flavobacteriales</taxon>
        <taxon>Flavobacteriaceae</taxon>
        <taxon>Flavobacterium</taxon>
    </lineage>
</organism>
<evidence type="ECO:0000313" key="2">
    <source>
        <dbReference type="Proteomes" id="UP001589576"/>
    </source>
</evidence>